<sequence>MCKDVVICNWAITLTSSLFYMWASSFLSQTYVFHPSCCFNCYVTARSIRMVCKRSTDKCPDAANALLCAHLTPRSETASDTTKSFQRGKHTARKMGLKSPPFDLAPD</sequence>
<feature type="compositionally biased region" description="Basic residues" evidence="1">
    <location>
        <begin position="86"/>
        <end position="96"/>
    </location>
</feature>
<accession>A0AAV4T0C7</accession>
<dbReference type="Proteomes" id="UP001054837">
    <property type="component" value="Unassembled WGS sequence"/>
</dbReference>
<gene>
    <name evidence="2" type="ORF">CDAR_424191</name>
</gene>
<proteinExistence type="predicted"/>
<comment type="caution">
    <text evidence="2">The sequence shown here is derived from an EMBL/GenBank/DDBJ whole genome shotgun (WGS) entry which is preliminary data.</text>
</comment>
<dbReference type="EMBL" id="BPLQ01008891">
    <property type="protein sequence ID" value="GIY40163.1"/>
    <property type="molecule type" value="Genomic_DNA"/>
</dbReference>
<keyword evidence="3" id="KW-1185">Reference proteome</keyword>
<evidence type="ECO:0000313" key="2">
    <source>
        <dbReference type="EMBL" id="GIY40163.1"/>
    </source>
</evidence>
<reference evidence="2 3" key="1">
    <citation type="submission" date="2021-06" db="EMBL/GenBank/DDBJ databases">
        <title>Caerostris darwini draft genome.</title>
        <authorList>
            <person name="Kono N."/>
            <person name="Arakawa K."/>
        </authorList>
    </citation>
    <scope>NUCLEOTIDE SEQUENCE [LARGE SCALE GENOMIC DNA]</scope>
</reference>
<evidence type="ECO:0008006" key="4">
    <source>
        <dbReference type="Google" id="ProtNLM"/>
    </source>
</evidence>
<feature type="compositionally biased region" description="Polar residues" evidence="1">
    <location>
        <begin position="75"/>
        <end position="85"/>
    </location>
</feature>
<organism evidence="2 3">
    <name type="scientific">Caerostris darwini</name>
    <dbReference type="NCBI Taxonomy" id="1538125"/>
    <lineage>
        <taxon>Eukaryota</taxon>
        <taxon>Metazoa</taxon>
        <taxon>Ecdysozoa</taxon>
        <taxon>Arthropoda</taxon>
        <taxon>Chelicerata</taxon>
        <taxon>Arachnida</taxon>
        <taxon>Araneae</taxon>
        <taxon>Araneomorphae</taxon>
        <taxon>Entelegynae</taxon>
        <taxon>Araneoidea</taxon>
        <taxon>Araneidae</taxon>
        <taxon>Caerostris</taxon>
    </lineage>
</organism>
<dbReference type="AlphaFoldDB" id="A0AAV4T0C7"/>
<evidence type="ECO:0000256" key="1">
    <source>
        <dbReference type="SAM" id="MobiDB-lite"/>
    </source>
</evidence>
<name>A0AAV4T0C7_9ARAC</name>
<evidence type="ECO:0000313" key="3">
    <source>
        <dbReference type="Proteomes" id="UP001054837"/>
    </source>
</evidence>
<protein>
    <recommendedName>
        <fullName evidence="4">Secreted protein</fullName>
    </recommendedName>
</protein>
<feature type="region of interest" description="Disordered" evidence="1">
    <location>
        <begin position="75"/>
        <end position="107"/>
    </location>
</feature>